<reference evidence="21 22" key="1">
    <citation type="submission" date="2019-12" db="EMBL/GenBank/DDBJ databases">
        <authorList>
            <person name="Alioto T."/>
            <person name="Alioto T."/>
            <person name="Gomez Garrido J."/>
        </authorList>
    </citation>
    <scope>NUCLEOTIDE SEQUENCE [LARGE SCALE GENOMIC DNA]</scope>
</reference>
<evidence type="ECO:0000256" key="5">
    <source>
        <dbReference type="ARBA" id="ARBA00022692"/>
    </source>
</evidence>
<dbReference type="CDD" id="cd23509">
    <property type="entry name" value="Gnk2-like"/>
    <property type="match status" value="2"/>
</dbReference>
<dbReference type="InterPro" id="IPR011009">
    <property type="entry name" value="Kinase-like_dom_sf"/>
</dbReference>
<dbReference type="Pfam" id="PF07714">
    <property type="entry name" value="PK_Tyr_Ser-Thr"/>
    <property type="match status" value="1"/>
</dbReference>
<feature type="binding site" evidence="15">
    <location>
        <position position="364"/>
    </location>
    <ligand>
        <name>ATP</name>
        <dbReference type="ChEBI" id="CHEBI:30616"/>
    </ligand>
</feature>
<gene>
    <name evidence="21" type="ORF">OLEA9_A038414</name>
</gene>
<keyword evidence="12 17" id="KW-0472">Membrane</keyword>
<feature type="domain" description="Gnk2-homologous" evidence="20">
    <location>
        <begin position="132"/>
        <end position="239"/>
    </location>
</feature>
<dbReference type="GO" id="GO:0005886">
    <property type="term" value="C:plasma membrane"/>
    <property type="evidence" value="ECO:0007669"/>
    <property type="project" value="TreeGrafter"/>
</dbReference>
<dbReference type="GO" id="GO:0005524">
    <property type="term" value="F:ATP binding"/>
    <property type="evidence" value="ECO:0007669"/>
    <property type="project" value="UniProtKB-UniRule"/>
</dbReference>
<dbReference type="InterPro" id="IPR038408">
    <property type="entry name" value="GNK2_sf"/>
</dbReference>
<feature type="domain" description="Gnk2-homologous" evidence="20">
    <location>
        <begin position="22"/>
        <end position="126"/>
    </location>
</feature>
<dbReference type="GO" id="GO:0004674">
    <property type="term" value="F:protein serine/threonine kinase activity"/>
    <property type="evidence" value="ECO:0007669"/>
    <property type="project" value="UniProtKB-KW"/>
</dbReference>
<evidence type="ECO:0000256" key="7">
    <source>
        <dbReference type="ARBA" id="ARBA00022737"/>
    </source>
</evidence>
<dbReference type="FunFam" id="1.10.510.10:FF:000343">
    <property type="entry name" value="Cysteine-rich receptor-like protein kinase 28"/>
    <property type="match status" value="1"/>
</dbReference>
<feature type="chain" id="PRO_5035752186" evidence="18">
    <location>
        <begin position="24"/>
        <end position="673"/>
    </location>
</feature>
<dbReference type="PROSITE" id="PS00107">
    <property type="entry name" value="PROTEIN_KINASE_ATP"/>
    <property type="match status" value="1"/>
</dbReference>
<dbReference type="PANTHER" id="PTHR27002:SF1104">
    <property type="entry name" value="CYSTEINE-RICH RECEPTOR-LIKE PROTEIN KINASE 27-RELATED"/>
    <property type="match status" value="1"/>
</dbReference>
<dbReference type="AlphaFoldDB" id="A0A8S0UE31"/>
<evidence type="ECO:0000256" key="3">
    <source>
        <dbReference type="ARBA" id="ARBA00022553"/>
    </source>
</evidence>
<keyword evidence="2" id="KW-0723">Serine/threonine-protein kinase</keyword>
<evidence type="ECO:0000256" key="1">
    <source>
        <dbReference type="ARBA" id="ARBA00004167"/>
    </source>
</evidence>
<evidence type="ECO:0000313" key="21">
    <source>
        <dbReference type="EMBL" id="CAA3016573.1"/>
    </source>
</evidence>
<dbReference type="SUPFAM" id="SSF56112">
    <property type="entry name" value="Protein kinase-like (PK-like)"/>
    <property type="match status" value="1"/>
</dbReference>
<comment type="subcellular location">
    <subcellularLocation>
        <location evidence="1">Membrane</location>
        <topology evidence="1">Single-pass membrane protein</topology>
    </subcellularLocation>
</comment>
<keyword evidence="11 17" id="KW-1133">Transmembrane helix</keyword>
<keyword evidence="10 15" id="KW-0067">ATP-binding</keyword>
<proteinExistence type="predicted"/>
<feature type="transmembrane region" description="Helical" evidence="17">
    <location>
        <begin position="277"/>
        <end position="298"/>
    </location>
</feature>
<evidence type="ECO:0000256" key="11">
    <source>
        <dbReference type="ARBA" id="ARBA00022989"/>
    </source>
</evidence>
<dbReference type="CDD" id="cd14066">
    <property type="entry name" value="STKc_IRAK"/>
    <property type="match status" value="1"/>
</dbReference>
<keyword evidence="8 15" id="KW-0547">Nucleotide-binding</keyword>
<keyword evidence="3" id="KW-0597">Phosphoprotein</keyword>
<evidence type="ECO:0000256" key="15">
    <source>
        <dbReference type="PROSITE-ProRule" id="PRU10141"/>
    </source>
</evidence>
<evidence type="ECO:0000256" key="18">
    <source>
        <dbReference type="SAM" id="SignalP"/>
    </source>
</evidence>
<feature type="region of interest" description="Disordered" evidence="16">
    <location>
        <begin position="636"/>
        <end position="673"/>
    </location>
</feature>
<evidence type="ECO:0000259" key="19">
    <source>
        <dbReference type="PROSITE" id="PS50011"/>
    </source>
</evidence>
<organism evidence="21 22">
    <name type="scientific">Olea europaea subsp. europaea</name>
    <dbReference type="NCBI Taxonomy" id="158383"/>
    <lineage>
        <taxon>Eukaryota</taxon>
        <taxon>Viridiplantae</taxon>
        <taxon>Streptophyta</taxon>
        <taxon>Embryophyta</taxon>
        <taxon>Tracheophyta</taxon>
        <taxon>Spermatophyta</taxon>
        <taxon>Magnoliopsida</taxon>
        <taxon>eudicotyledons</taxon>
        <taxon>Gunneridae</taxon>
        <taxon>Pentapetalae</taxon>
        <taxon>asterids</taxon>
        <taxon>lamiids</taxon>
        <taxon>Lamiales</taxon>
        <taxon>Oleaceae</taxon>
        <taxon>Oleeae</taxon>
        <taxon>Olea</taxon>
    </lineage>
</organism>
<dbReference type="Gramene" id="OE9A038414T1">
    <property type="protein sequence ID" value="OE9A038414C1"/>
    <property type="gene ID" value="OE9A038414"/>
</dbReference>
<keyword evidence="7" id="KW-0677">Repeat</keyword>
<dbReference type="Proteomes" id="UP000594638">
    <property type="component" value="Unassembled WGS sequence"/>
</dbReference>
<dbReference type="PROSITE" id="PS00108">
    <property type="entry name" value="PROTEIN_KINASE_ST"/>
    <property type="match status" value="1"/>
</dbReference>
<keyword evidence="14" id="KW-0325">Glycoprotein</keyword>
<dbReference type="InterPro" id="IPR002902">
    <property type="entry name" value="GNK2"/>
</dbReference>
<dbReference type="InterPro" id="IPR017441">
    <property type="entry name" value="Protein_kinase_ATP_BS"/>
</dbReference>
<dbReference type="EMBL" id="CACTIH010007629">
    <property type="protein sequence ID" value="CAA3016573.1"/>
    <property type="molecule type" value="Genomic_DNA"/>
</dbReference>
<name>A0A8S0UE31_OLEEU</name>
<protein>
    <submittedName>
        <fullName evidence="21">Cysteine-rich receptor-like protein kinase 26</fullName>
    </submittedName>
</protein>
<keyword evidence="9 21" id="KW-0418">Kinase</keyword>
<evidence type="ECO:0000256" key="17">
    <source>
        <dbReference type="SAM" id="Phobius"/>
    </source>
</evidence>
<accession>A0A8S0UE31</accession>
<feature type="compositionally biased region" description="Polar residues" evidence="16">
    <location>
        <begin position="652"/>
        <end position="666"/>
    </location>
</feature>
<dbReference type="InterPro" id="IPR008271">
    <property type="entry name" value="Ser/Thr_kinase_AS"/>
</dbReference>
<feature type="domain" description="Protein kinase" evidence="19">
    <location>
        <begin position="336"/>
        <end position="611"/>
    </location>
</feature>
<dbReference type="Gene3D" id="3.30.200.20">
    <property type="entry name" value="Phosphorylase Kinase, domain 1"/>
    <property type="match status" value="1"/>
</dbReference>
<evidence type="ECO:0000256" key="8">
    <source>
        <dbReference type="ARBA" id="ARBA00022741"/>
    </source>
</evidence>
<evidence type="ECO:0000313" key="22">
    <source>
        <dbReference type="Proteomes" id="UP000594638"/>
    </source>
</evidence>
<dbReference type="InterPro" id="IPR001245">
    <property type="entry name" value="Ser-Thr/Tyr_kinase_cat_dom"/>
</dbReference>
<evidence type="ECO:0000259" key="20">
    <source>
        <dbReference type="PROSITE" id="PS51473"/>
    </source>
</evidence>
<dbReference type="Gene3D" id="3.30.430.20">
    <property type="entry name" value="Gnk2 domain, C-X8-C-X2-C motif"/>
    <property type="match status" value="2"/>
</dbReference>
<dbReference type="SMART" id="SM00220">
    <property type="entry name" value="S_TKc"/>
    <property type="match status" value="1"/>
</dbReference>
<comment type="caution">
    <text evidence="21">The sequence shown here is derived from an EMBL/GenBank/DDBJ whole genome shotgun (WGS) entry which is preliminary data.</text>
</comment>
<dbReference type="Pfam" id="PF01657">
    <property type="entry name" value="Stress-antifung"/>
    <property type="match status" value="2"/>
</dbReference>
<dbReference type="PANTHER" id="PTHR27002">
    <property type="entry name" value="RECEPTOR-LIKE SERINE/THREONINE-PROTEIN KINASE SD1-8"/>
    <property type="match status" value="1"/>
</dbReference>
<sequence length="673" mass="75158">MSSWKLLAFIFLNLTNLFSSVKSQNYPCGENGTFTGNSTYSGNLNSLLSSVSSNIDTNGFYNASMGEYADRVHAIALCRGDVQFDICRSCIYNATRSILQLCPYQKQATFRDPRNWCMLRYSNEYIFGRLVTFPDFYTWNTKNVTSPEEFNRDLTTLLNNLHSQAAYGGSLKKFAAANRTGPDSLTIYGLMQCTPDLASEDCRDCLIQVIQVIPRCCNGKPRFGIFTPSCILQYETYSFCNDTPQPAPASAPPPALPVREPPILAPPGNDANKTRTIIIKIVPIVVGLILALCIGIVLRMRRKSKTKEIHETDNESSTAESFQYDFSTIRAATNSFSDANKLGQGGFGVVYKGKLPSREEIAVKRLSMNSGQGDLEFKNEVLLMARLHHRNLVRLLGFSLERSERLLVYEFVENGSLDCFIFDPIKRQYLDWDTRYKIMGGVAKGLLYLHDESRLRIIHRDLKASNVLLDSKMNPKISDFGMARLIVQDETQGSTSRIVGTYGYMAPEYVIHGQFSSKSDVFSFGVLVLEIVSGKKANSFQSGENMENLLSCAWKNWHKGTTAQIIDSALRTSTGSLCDIMRCIHIGLLCVQEKPVDRPTMAKIVLMLTSFSVTLPIPSRPAFFLSSSSDPEIPLLQEQNSRPIEVAESSKYRSGNSTDASINDVSMSDLYPR</sequence>
<evidence type="ECO:0000256" key="4">
    <source>
        <dbReference type="ARBA" id="ARBA00022679"/>
    </source>
</evidence>
<dbReference type="FunFam" id="3.30.430.20:FF:000002">
    <property type="entry name" value="Cysteine-rich receptor-like protein kinase 10"/>
    <property type="match status" value="1"/>
</dbReference>
<keyword evidence="4" id="KW-0808">Transferase</keyword>
<dbReference type="OrthoDB" id="4062651at2759"/>
<dbReference type="FunFam" id="3.30.200.20:FF:000142">
    <property type="entry name" value="Cysteine-rich receptor-like protein kinase 10"/>
    <property type="match status" value="1"/>
</dbReference>
<keyword evidence="6 18" id="KW-0732">Signal</keyword>
<evidence type="ECO:0000256" key="6">
    <source>
        <dbReference type="ARBA" id="ARBA00022729"/>
    </source>
</evidence>
<evidence type="ECO:0000256" key="14">
    <source>
        <dbReference type="ARBA" id="ARBA00023180"/>
    </source>
</evidence>
<keyword evidence="5 17" id="KW-0812">Transmembrane</keyword>
<evidence type="ECO:0000256" key="16">
    <source>
        <dbReference type="SAM" id="MobiDB-lite"/>
    </source>
</evidence>
<keyword evidence="22" id="KW-1185">Reference proteome</keyword>
<dbReference type="PROSITE" id="PS50011">
    <property type="entry name" value="PROTEIN_KINASE_DOM"/>
    <property type="match status" value="1"/>
</dbReference>
<evidence type="ECO:0000256" key="2">
    <source>
        <dbReference type="ARBA" id="ARBA00022527"/>
    </source>
</evidence>
<evidence type="ECO:0000256" key="10">
    <source>
        <dbReference type="ARBA" id="ARBA00022840"/>
    </source>
</evidence>
<dbReference type="GO" id="GO:0009737">
    <property type="term" value="P:response to abscisic acid"/>
    <property type="evidence" value="ECO:0007669"/>
    <property type="project" value="UniProtKB-ARBA"/>
</dbReference>
<keyword evidence="13 21" id="KW-0675">Receptor</keyword>
<dbReference type="PROSITE" id="PS51473">
    <property type="entry name" value="GNK2"/>
    <property type="match status" value="2"/>
</dbReference>
<dbReference type="Gene3D" id="1.10.510.10">
    <property type="entry name" value="Transferase(Phosphotransferase) domain 1"/>
    <property type="match status" value="1"/>
</dbReference>
<evidence type="ECO:0000256" key="12">
    <source>
        <dbReference type="ARBA" id="ARBA00023136"/>
    </source>
</evidence>
<dbReference type="InterPro" id="IPR000719">
    <property type="entry name" value="Prot_kinase_dom"/>
</dbReference>
<evidence type="ECO:0000256" key="13">
    <source>
        <dbReference type="ARBA" id="ARBA00023170"/>
    </source>
</evidence>
<evidence type="ECO:0000256" key="9">
    <source>
        <dbReference type="ARBA" id="ARBA00022777"/>
    </source>
</evidence>
<feature type="signal peptide" evidence="18">
    <location>
        <begin position="1"/>
        <end position="23"/>
    </location>
</feature>